<feature type="domain" description="Reverse transcriptase RNase H-like" evidence="10">
    <location>
        <begin position="167"/>
        <end position="274"/>
    </location>
</feature>
<dbReference type="GO" id="GO:0006508">
    <property type="term" value="P:proteolysis"/>
    <property type="evidence" value="ECO:0007669"/>
    <property type="project" value="UniProtKB-KW"/>
</dbReference>
<evidence type="ECO:0000256" key="1">
    <source>
        <dbReference type="ARBA" id="ARBA00022670"/>
    </source>
</evidence>
<keyword evidence="8" id="KW-0695">RNA-directed DNA polymerase</keyword>
<dbReference type="PANTHER" id="PTHR33064:SF37">
    <property type="entry name" value="RIBONUCLEASE H"/>
    <property type="match status" value="1"/>
</dbReference>
<evidence type="ECO:0000256" key="8">
    <source>
        <dbReference type="ARBA" id="ARBA00022918"/>
    </source>
</evidence>
<dbReference type="InterPro" id="IPR041373">
    <property type="entry name" value="RT_RNaseH"/>
</dbReference>
<evidence type="ECO:0000256" key="7">
    <source>
        <dbReference type="ARBA" id="ARBA00022801"/>
    </source>
</evidence>
<feature type="domain" description="Reverse transcriptase" evidence="9">
    <location>
        <begin position="1"/>
        <end position="78"/>
    </location>
</feature>
<dbReference type="Gene3D" id="3.30.70.270">
    <property type="match status" value="2"/>
</dbReference>
<keyword evidence="2" id="KW-0808">Transferase</keyword>
<keyword evidence="1" id="KW-0645">Protease</keyword>
<evidence type="ECO:0000259" key="9">
    <source>
        <dbReference type="Pfam" id="PF00078"/>
    </source>
</evidence>
<keyword evidence="12" id="KW-1185">Reference proteome</keyword>
<keyword evidence="4" id="KW-0540">Nuclease</keyword>
<dbReference type="GO" id="GO:0004519">
    <property type="term" value="F:endonuclease activity"/>
    <property type="evidence" value="ECO:0007669"/>
    <property type="project" value="UniProtKB-KW"/>
</dbReference>
<dbReference type="GO" id="GO:0004190">
    <property type="term" value="F:aspartic-type endopeptidase activity"/>
    <property type="evidence" value="ECO:0007669"/>
    <property type="project" value="UniProtKB-KW"/>
</dbReference>
<comment type="caution">
    <text evidence="11">The sequence shown here is derived from an EMBL/GenBank/DDBJ whole genome shotgun (WGS) entry which is preliminary data.</text>
</comment>
<evidence type="ECO:0000313" key="11">
    <source>
        <dbReference type="EMBL" id="MBW0536791.1"/>
    </source>
</evidence>
<dbReference type="SUPFAM" id="SSF56672">
    <property type="entry name" value="DNA/RNA polymerases"/>
    <property type="match status" value="1"/>
</dbReference>
<evidence type="ECO:0000259" key="10">
    <source>
        <dbReference type="Pfam" id="PF17917"/>
    </source>
</evidence>
<dbReference type="OrthoDB" id="3234307at2759"/>
<gene>
    <name evidence="11" type="ORF">O181_076506</name>
</gene>
<evidence type="ECO:0008006" key="13">
    <source>
        <dbReference type="Google" id="ProtNLM"/>
    </source>
</evidence>
<name>A0A9Q3FAJ0_9BASI</name>
<protein>
    <recommendedName>
        <fullName evidence="13">Reverse transcriptase domain-containing protein</fullName>
    </recommendedName>
</protein>
<reference evidence="11" key="1">
    <citation type="submission" date="2021-03" db="EMBL/GenBank/DDBJ databases">
        <title>Draft genome sequence of rust myrtle Austropuccinia psidii MF-1, a brazilian biotype.</title>
        <authorList>
            <person name="Quecine M.C."/>
            <person name="Pachon D.M.R."/>
            <person name="Bonatelli M.L."/>
            <person name="Correr F.H."/>
            <person name="Franceschini L.M."/>
            <person name="Leite T.F."/>
            <person name="Margarido G.R.A."/>
            <person name="Almeida C.A."/>
            <person name="Ferrarezi J.A."/>
            <person name="Labate C.A."/>
        </authorList>
    </citation>
    <scope>NUCLEOTIDE SEQUENCE</scope>
    <source>
        <strain evidence="11">MF-1</strain>
    </source>
</reference>
<keyword evidence="7" id="KW-0378">Hydrolase</keyword>
<dbReference type="PANTHER" id="PTHR33064">
    <property type="entry name" value="POL PROTEIN"/>
    <property type="match status" value="1"/>
</dbReference>
<dbReference type="Pfam" id="PF17917">
    <property type="entry name" value="RT_RNaseH"/>
    <property type="match status" value="1"/>
</dbReference>
<keyword evidence="5" id="KW-0064">Aspartyl protease</keyword>
<evidence type="ECO:0000256" key="2">
    <source>
        <dbReference type="ARBA" id="ARBA00022679"/>
    </source>
</evidence>
<organism evidence="11 12">
    <name type="scientific">Austropuccinia psidii MF-1</name>
    <dbReference type="NCBI Taxonomy" id="1389203"/>
    <lineage>
        <taxon>Eukaryota</taxon>
        <taxon>Fungi</taxon>
        <taxon>Dikarya</taxon>
        <taxon>Basidiomycota</taxon>
        <taxon>Pucciniomycotina</taxon>
        <taxon>Pucciniomycetes</taxon>
        <taxon>Pucciniales</taxon>
        <taxon>Sphaerophragmiaceae</taxon>
        <taxon>Austropuccinia</taxon>
    </lineage>
</organism>
<evidence type="ECO:0000256" key="4">
    <source>
        <dbReference type="ARBA" id="ARBA00022722"/>
    </source>
</evidence>
<dbReference type="InterPro" id="IPR051320">
    <property type="entry name" value="Viral_Replic_Matur_Polypro"/>
</dbReference>
<evidence type="ECO:0000256" key="5">
    <source>
        <dbReference type="ARBA" id="ARBA00022750"/>
    </source>
</evidence>
<evidence type="ECO:0000313" key="12">
    <source>
        <dbReference type="Proteomes" id="UP000765509"/>
    </source>
</evidence>
<dbReference type="InterPro" id="IPR000477">
    <property type="entry name" value="RT_dom"/>
</dbReference>
<dbReference type="EMBL" id="AVOT02041450">
    <property type="protein sequence ID" value="MBW0536791.1"/>
    <property type="molecule type" value="Genomic_DNA"/>
</dbReference>
<dbReference type="Proteomes" id="UP000765509">
    <property type="component" value="Unassembled WGS sequence"/>
</dbReference>
<sequence>MQFGINNAPSHYQMMMNTIFPEEWLIIYTDDIIICSETWDNNLTRLERVLQKIVQVNIKISLKKYHFPYSELKALGHIVSGLTLSIDKNKVAAVLLKLMLQTKKEMQSFLGFAGYHRQHINDFARIAKYFDKLCDQQKVYEMTEERVEAYQELKNSLTNVLFLLITDWKLPFKLYIDTRGEGLGAALHQTQIINDKPVKGPICFISRQINLTEAGYGARQMECVCLVWALEKLHYYLDETVFDVTTDCNSVKSLLKMKTPNRHMLIWQIAIKEYRGNLVIFIKMQMGSCKYT</sequence>
<dbReference type="InterPro" id="IPR043128">
    <property type="entry name" value="Rev_trsase/Diguanyl_cyclase"/>
</dbReference>
<dbReference type="AlphaFoldDB" id="A0A9Q3FAJ0"/>
<keyword evidence="3" id="KW-0548">Nucleotidyltransferase</keyword>
<evidence type="ECO:0000256" key="6">
    <source>
        <dbReference type="ARBA" id="ARBA00022759"/>
    </source>
</evidence>
<keyword evidence="6" id="KW-0255">Endonuclease</keyword>
<dbReference type="GO" id="GO:0003964">
    <property type="term" value="F:RNA-directed DNA polymerase activity"/>
    <property type="evidence" value="ECO:0007669"/>
    <property type="project" value="UniProtKB-KW"/>
</dbReference>
<dbReference type="Pfam" id="PF00078">
    <property type="entry name" value="RVT_1"/>
    <property type="match status" value="1"/>
</dbReference>
<accession>A0A9Q3FAJ0</accession>
<dbReference type="InterPro" id="IPR043502">
    <property type="entry name" value="DNA/RNA_pol_sf"/>
</dbReference>
<evidence type="ECO:0000256" key="3">
    <source>
        <dbReference type="ARBA" id="ARBA00022695"/>
    </source>
</evidence>
<proteinExistence type="predicted"/>